<dbReference type="PATRIC" id="fig|1439726.3.peg.703"/>
<evidence type="ECO:0000313" key="3">
    <source>
        <dbReference type="EMBL" id="ODN72042.1"/>
    </source>
</evidence>
<dbReference type="InterPro" id="IPR043426">
    <property type="entry name" value="MltB-like"/>
</dbReference>
<dbReference type="PANTHER" id="PTHR30163">
    <property type="entry name" value="MEMBRANE-BOUND LYTIC MUREIN TRANSGLYCOSYLASE B"/>
    <property type="match status" value="1"/>
</dbReference>
<keyword evidence="4" id="KW-1185">Reference proteome</keyword>
<dbReference type="EC" id="4.2.2.-" evidence="3"/>
<organism evidence="3 4">
    <name type="scientific">Methylobrevis pamukkalensis</name>
    <dbReference type="NCBI Taxonomy" id="1439726"/>
    <lineage>
        <taxon>Bacteria</taxon>
        <taxon>Pseudomonadati</taxon>
        <taxon>Pseudomonadota</taxon>
        <taxon>Alphaproteobacteria</taxon>
        <taxon>Hyphomicrobiales</taxon>
        <taxon>Pleomorphomonadaceae</taxon>
        <taxon>Methylobrevis</taxon>
    </lineage>
</organism>
<name>A0A1E3H6U2_9HYPH</name>
<keyword evidence="1" id="KW-0732">Signal</keyword>
<dbReference type="RefSeq" id="WP_069305793.1">
    <property type="nucleotide sequence ID" value="NZ_MCRJ01000009.1"/>
</dbReference>
<reference evidence="3 4" key="1">
    <citation type="submission" date="2016-07" db="EMBL/GenBank/DDBJ databases">
        <title>Draft Genome Sequence of Methylobrevis pamukkalensis PK2.</title>
        <authorList>
            <person name="Vasilenko O.V."/>
            <person name="Doronina N.V."/>
            <person name="Shmareva M.N."/>
            <person name="Tarlachkov S.V."/>
            <person name="Mustakhimov I."/>
            <person name="Trotsenko Y.A."/>
        </authorList>
    </citation>
    <scope>NUCLEOTIDE SEQUENCE [LARGE SCALE GENOMIC DNA]</scope>
    <source>
        <strain evidence="3 4">PK2</strain>
    </source>
</reference>
<evidence type="ECO:0000259" key="2">
    <source>
        <dbReference type="Pfam" id="PF13406"/>
    </source>
</evidence>
<keyword evidence="3" id="KW-0456">Lyase</keyword>
<dbReference type="Proteomes" id="UP000094622">
    <property type="component" value="Unassembled WGS sequence"/>
</dbReference>
<protein>
    <submittedName>
        <fullName evidence="3">Membrane-bound lytic murein transglycosylase B</fullName>
        <ecNumber evidence="3">4.2.2.-</ecNumber>
    </submittedName>
</protein>
<dbReference type="GO" id="GO:0009253">
    <property type="term" value="P:peptidoglycan catabolic process"/>
    <property type="evidence" value="ECO:0007669"/>
    <property type="project" value="TreeGrafter"/>
</dbReference>
<gene>
    <name evidence="3" type="primary">mltB_1</name>
    <name evidence="3" type="ORF">A6302_00667</name>
</gene>
<dbReference type="OrthoDB" id="9808544at2"/>
<dbReference type="PANTHER" id="PTHR30163:SF8">
    <property type="entry name" value="LYTIC MUREIN TRANSGLYCOSYLASE"/>
    <property type="match status" value="1"/>
</dbReference>
<dbReference type="GO" id="GO:0008933">
    <property type="term" value="F:peptidoglycan lytic transglycosylase activity"/>
    <property type="evidence" value="ECO:0007669"/>
    <property type="project" value="TreeGrafter"/>
</dbReference>
<proteinExistence type="predicted"/>
<dbReference type="CDD" id="cd13399">
    <property type="entry name" value="Slt35-like"/>
    <property type="match status" value="1"/>
</dbReference>
<dbReference type="InterPro" id="IPR023346">
    <property type="entry name" value="Lysozyme-like_dom_sf"/>
</dbReference>
<dbReference type="InterPro" id="IPR031304">
    <property type="entry name" value="SLT_2"/>
</dbReference>
<dbReference type="EMBL" id="MCRJ01000009">
    <property type="protein sequence ID" value="ODN72042.1"/>
    <property type="molecule type" value="Genomic_DNA"/>
</dbReference>
<dbReference type="Gene3D" id="1.10.8.350">
    <property type="entry name" value="Bacterial muramidase"/>
    <property type="match status" value="1"/>
</dbReference>
<feature type="chain" id="PRO_5009129003" evidence="1">
    <location>
        <begin position="25"/>
        <end position="272"/>
    </location>
</feature>
<evidence type="ECO:0000313" key="4">
    <source>
        <dbReference type="Proteomes" id="UP000094622"/>
    </source>
</evidence>
<sequence length="272" mass="28994">MWFLTRLAALAVSAGALAGAPALAAPCGNTSDGFPAWLADFKVQAVSSGISQRTVSSALDGLSYDRKTIGMDRGQKKTFSQSFEKFAATRANAGAIALGKRAMKRNAAVLANVEARYGVPAELVVAIWGLETGFGNFSGNKSIFPPLATLAYDCRRSAFFTKELVAALKIVDRGDLSLGEMKGAGHGELGQTQFLPSKYLAFAVDGDGDGRRDLLRSVPDVLYSTANYMRGHGWIPGAGYQEGEPNFAILNEWNRSTVYQKTIAYYAGKIGG</sequence>
<accession>A0A1E3H6U2</accession>
<dbReference type="Pfam" id="PF13406">
    <property type="entry name" value="SLT_2"/>
    <property type="match status" value="1"/>
</dbReference>
<evidence type="ECO:0000256" key="1">
    <source>
        <dbReference type="SAM" id="SignalP"/>
    </source>
</evidence>
<comment type="caution">
    <text evidence="3">The sequence shown here is derived from an EMBL/GenBank/DDBJ whole genome shotgun (WGS) entry which is preliminary data.</text>
</comment>
<feature type="domain" description="Transglycosylase SLT" evidence="2">
    <location>
        <begin position="34"/>
        <end position="240"/>
    </location>
</feature>
<dbReference type="SUPFAM" id="SSF53955">
    <property type="entry name" value="Lysozyme-like"/>
    <property type="match status" value="1"/>
</dbReference>
<dbReference type="AlphaFoldDB" id="A0A1E3H6U2"/>
<feature type="signal peptide" evidence="1">
    <location>
        <begin position="1"/>
        <end position="24"/>
    </location>
</feature>